<evidence type="ECO:0000259" key="14">
    <source>
        <dbReference type="PROSITE" id="PS52039"/>
    </source>
</evidence>
<protein>
    <recommendedName>
        <fullName evidence="3">DNA topoisomerase</fullName>
        <ecNumber evidence="3">5.6.2.1</ecNumber>
    </recommendedName>
    <alternativeName>
        <fullName evidence="11">Omega-protein</fullName>
    </alternativeName>
    <alternativeName>
        <fullName evidence="10">Relaxing enzyme</fullName>
    </alternativeName>
    <alternativeName>
        <fullName evidence="8">Swivelase</fullName>
    </alternativeName>
    <alternativeName>
        <fullName evidence="9">Untwisting enzyme</fullName>
    </alternativeName>
</protein>
<dbReference type="SUPFAM" id="SSF56712">
    <property type="entry name" value="Prokaryotic type I DNA topoisomerase"/>
    <property type="match status" value="1"/>
</dbReference>
<dbReference type="Pfam" id="PF01751">
    <property type="entry name" value="Toprim"/>
    <property type="match status" value="1"/>
</dbReference>
<keyword evidence="4" id="KW-0479">Metal-binding</keyword>
<dbReference type="Gene3D" id="3.40.50.140">
    <property type="match status" value="1"/>
</dbReference>
<evidence type="ECO:0000256" key="11">
    <source>
        <dbReference type="ARBA" id="ARBA00032877"/>
    </source>
</evidence>
<dbReference type="InterPro" id="IPR005738">
    <property type="entry name" value="TopoIII"/>
</dbReference>
<organism evidence="15 16">
    <name type="scientific">Allochromatium tepidum</name>
    <dbReference type="NCBI Taxonomy" id="553982"/>
    <lineage>
        <taxon>Bacteria</taxon>
        <taxon>Pseudomonadati</taxon>
        <taxon>Pseudomonadota</taxon>
        <taxon>Gammaproteobacteria</taxon>
        <taxon>Chromatiales</taxon>
        <taxon>Chromatiaceae</taxon>
        <taxon>Allochromatium</taxon>
    </lineage>
</organism>
<dbReference type="SMART" id="SM00493">
    <property type="entry name" value="TOPRIM"/>
    <property type="match status" value="1"/>
</dbReference>
<dbReference type="Gene3D" id="1.10.460.10">
    <property type="entry name" value="Topoisomerase I, domain 2"/>
    <property type="match status" value="1"/>
</dbReference>
<feature type="region of interest" description="Disordered" evidence="12">
    <location>
        <begin position="599"/>
        <end position="639"/>
    </location>
</feature>
<dbReference type="EC" id="5.6.2.1" evidence="3"/>
<evidence type="ECO:0000256" key="1">
    <source>
        <dbReference type="ARBA" id="ARBA00000213"/>
    </source>
</evidence>
<dbReference type="Pfam" id="PF01131">
    <property type="entry name" value="Topoisom_bac"/>
    <property type="match status" value="1"/>
</dbReference>
<dbReference type="Gene3D" id="2.70.20.10">
    <property type="entry name" value="Topoisomerase I, domain 3"/>
    <property type="match status" value="1"/>
</dbReference>
<evidence type="ECO:0000256" key="9">
    <source>
        <dbReference type="ARBA" id="ARBA00031985"/>
    </source>
</evidence>
<dbReference type="Gene3D" id="1.10.290.10">
    <property type="entry name" value="Topoisomerase I, domain 4"/>
    <property type="match status" value="1"/>
</dbReference>
<keyword evidence="6" id="KW-0238">DNA-binding</keyword>
<dbReference type="PRINTS" id="PR00417">
    <property type="entry name" value="PRTPISMRASEI"/>
</dbReference>
<feature type="compositionally biased region" description="Low complexity" evidence="12">
    <location>
        <begin position="615"/>
        <end position="630"/>
    </location>
</feature>
<dbReference type="PROSITE" id="PS52039">
    <property type="entry name" value="TOPO_IA_2"/>
    <property type="match status" value="1"/>
</dbReference>
<keyword evidence="15" id="KW-0614">Plasmid</keyword>
<dbReference type="NCBIfam" id="TIGR01056">
    <property type="entry name" value="topB"/>
    <property type="match status" value="1"/>
</dbReference>
<dbReference type="InterPro" id="IPR003601">
    <property type="entry name" value="Topo_IA_2"/>
</dbReference>
<dbReference type="PANTHER" id="PTHR11390">
    <property type="entry name" value="PROKARYOTIC DNA TOPOISOMERASE"/>
    <property type="match status" value="1"/>
</dbReference>
<dbReference type="SMART" id="SM00437">
    <property type="entry name" value="TOP1Ac"/>
    <property type="match status" value="1"/>
</dbReference>
<feature type="domain" description="Toprim" evidence="13">
    <location>
        <begin position="1"/>
        <end position="134"/>
    </location>
</feature>
<dbReference type="InterPro" id="IPR013497">
    <property type="entry name" value="Topo_IA_cen"/>
</dbReference>
<dbReference type="InterPro" id="IPR023405">
    <property type="entry name" value="Topo_IA_core_domain"/>
</dbReference>
<dbReference type="InterPro" id="IPR000380">
    <property type="entry name" value="Topo_IA"/>
</dbReference>
<sequence length="639" mass="70597">MRLFIAEKPSMGKAIAACLPGRRAASKTHIEVGENVVTWCVGHILEAAPPEDYNPEWKAWRLDLLPIFPDKIQMHPVENTKGQLSAIKRLLSQAESVVHAGDPGREGQMIVDEVLEYLNNRKPVQRLLLNATDPATIKKQLQRLEDNAKLRPLYEAAKARSEADWVVGMNLTRAATKSIADRDTIISVGRVQTPTLALVVNRCKTIEQFVARTFYDIEAKVKTRAGSVVLMRHSPSNEESRLWEREKAETLAEQAKGQVGSLQVETVRKKVAPPKLHALPSLQAEANKRFKWSAAEVLAIAQELYVAGCLSYPRTECCFLPEEQKGEVPSVMAAIRQGPEASLAEMAEAITEPTPRATVFNNKKMEGEEHHAIIPTAKPLPLDATTKQRQLYALAAQRYLWSLCPDYEHDETQVLLPLGELQFKTKGSVPRVLGWKTHLNEKPSEVELPPLQNGEDAKVVNTRLIEGQTTPPAYYTEGSLIGDMGAIAKYVQDARIKAVLKETAGIGTAATQAETIEKLKKRNYIRVDTKGNLHDTPVGRSIIENLPVPLTRPDMTAKWEMELKQIAEGQLPAATFMEGIRKFVWGGTRWFSERAGQTLVRGGNTAAPTQAQKTGSKSRSGVRKGASGSKSRSKRSSAA</sequence>
<dbReference type="InterPro" id="IPR034144">
    <property type="entry name" value="TOPRIM_TopoIII"/>
</dbReference>
<accession>A0ABN6GEM8</accession>
<name>A0ABN6GEM8_9GAMM</name>
<keyword evidence="5" id="KW-0799">Topoisomerase</keyword>
<dbReference type="InterPro" id="IPR013826">
    <property type="entry name" value="Topo_IA_cen_sub3"/>
</dbReference>
<feature type="domain" description="Topo IA-type catalytic" evidence="14">
    <location>
        <begin position="150"/>
        <end position="588"/>
    </location>
</feature>
<dbReference type="InterPro" id="IPR013825">
    <property type="entry name" value="Topo_IA_cen_sub2"/>
</dbReference>
<evidence type="ECO:0000259" key="13">
    <source>
        <dbReference type="PROSITE" id="PS50880"/>
    </source>
</evidence>
<dbReference type="SMART" id="SM00436">
    <property type="entry name" value="TOP1Bc"/>
    <property type="match status" value="1"/>
</dbReference>
<dbReference type="CDD" id="cd03362">
    <property type="entry name" value="TOPRIM_TopoIA_TopoIII"/>
    <property type="match status" value="1"/>
</dbReference>
<evidence type="ECO:0000256" key="6">
    <source>
        <dbReference type="ARBA" id="ARBA00023125"/>
    </source>
</evidence>
<proteinExistence type="inferred from homology"/>
<dbReference type="PANTHER" id="PTHR11390:SF21">
    <property type="entry name" value="DNA TOPOISOMERASE 3-ALPHA"/>
    <property type="match status" value="1"/>
</dbReference>
<keyword evidence="16" id="KW-1185">Reference proteome</keyword>
<dbReference type="NCBIfam" id="NF005829">
    <property type="entry name" value="PRK07726.1"/>
    <property type="match status" value="1"/>
</dbReference>
<evidence type="ECO:0000313" key="15">
    <source>
        <dbReference type="EMBL" id="BCU08337.1"/>
    </source>
</evidence>
<comment type="similarity">
    <text evidence="2">Belongs to the type IA topoisomerase family.</text>
</comment>
<keyword evidence="7" id="KW-0413">Isomerase</keyword>
<evidence type="ECO:0000256" key="5">
    <source>
        <dbReference type="ARBA" id="ARBA00023029"/>
    </source>
</evidence>
<evidence type="ECO:0000256" key="3">
    <source>
        <dbReference type="ARBA" id="ARBA00012891"/>
    </source>
</evidence>
<evidence type="ECO:0000313" key="16">
    <source>
        <dbReference type="Proteomes" id="UP000680679"/>
    </source>
</evidence>
<comment type="catalytic activity">
    <reaction evidence="1">
        <text>ATP-independent breakage of single-stranded DNA, followed by passage and rejoining.</text>
        <dbReference type="EC" id="5.6.2.1"/>
    </reaction>
</comment>
<dbReference type="InterPro" id="IPR006171">
    <property type="entry name" value="TOPRIM_dom"/>
</dbReference>
<dbReference type="CDD" id="cd00186">
    <property type="entry name" value="TOP1Ac"/>
    <property type="match status" value="1"/>
</dbReference>
<evidence type="ECO:0000256" key="2">
    <source>
        <dbReference type="ARBA" id="ARBA00009446"/>
    </source>
</evidence>
<evidence type="ECO:0000256" key="8">
    <source>
        <dbReference type="ARBA" id="ARBA00030003"/>
    </source>
</evidence>
<dbReference type="EMBL" id="AP024564">
    <property type="protein sequence ID" value="BCU08337.1"/>
    <property type="molecule type" value="Genomic_DNA"/>
</dbReference>
<dbReference type="InterPro" id="IPR003602">
    <property type="entry name" value="Topo_IA_DNA-bd_dom"/>
</dbReference>
<evidence type="ECO:0000256" key="12">
    <source>
        <dbReference type="SAM" id="MobiDB-lite"/>
    </source>
</evidence>
<dbReference type="InterPro" id="IPR013824">
    <property type="entry name" value="Topo_IA_cen_sub1"/>
</dbReference>
<geneLocation type="plasmid" evidence="15 16">
    <name>pAt1</name>
</geneLocation>
<dbReference type="RefSeq" id="WP_272876326.1">
    <property type="nucleotide sequence ID" value="NZ_AP024564.1"/>
</dbReference>
<gene>
    <name evidence="15" type="primary">topB</name>
    <name evidence="15" type="ORF">Atep_30140</name>
</gene>
<evidence type="ECO:0000256" key="10">
    <source>
        <dbReference type="ARBA" id="ARBA00032235"/>
    </source>
</evidence>
<dbReference type="Proteomes" id="UP000680679">
    <property type="component" value="Plasmid pAt1"/>
</dbReference>
<reference evidence="15 16" key="1">
    <citation type="submission" date="2021-04" db="EMBL/GenBank/DDBJ databases">
        <title>Complete genome sequencing of Allochromatium tepidum strain NZ.</title>
        <authorList>
            <person name="Tsukatani Y."/>
            <person name="Mori H."/>
        </authorList>
    </citation>
    <scope>NUCLEOTIDE SEQUENCE [LARGE SCALE GENOMIC DNA]</scope>
    <source>
        <strain evidence="15 16">NZ</strain>
        <plasmid evidence="15 16">pAt1</plasmid>
    </source>
</reference>
<evidence type="ECO:0000256" key="7">
    <source>
        <dbReference type="ARBA" id="ARBA00023235"/>
    </source>
</evidence>
<dbReference type="PROSITE" id="PS50880">
    <property type="entry name" value="TOPRIM"/>
    <property type="match status" value="1"/>
</dbReference>
<evidence type="ECO:0000256" key="4">
    <source>
        <dbReference type="ARBA" id="ARBA00022723"/>
    </source>
</evidence>